<dbReference type="InterPro" id="IPR033194">
    <property type="entry name" value="MFAP1"/>
</dbReference>
<proteinExistence type="predicted"/>
<name>A0A0D7B9C3_9AGAR</name>
<dbReference type="Proteomes" id="UP000054007">
    <property type="component" value="Unassembled WGS sequence"/>
</dbReference>
<feature type="region of interest" description="Disordered" evidence="1">
    <location>
        <begin position="231"/>
        <end position="279"/>
    </location>
</feature>
<gene>
    <name evidence="3" type="ORF">CYLTODRAFT_437293</name>
</gene>
<dbReference type="InterPro" id="IPR036188">
    <property type="entry name" value="FAD/NAD-bd_sf"/>
</dbReference>
<feature type="compositionally biased region" description="Basic and acidic residues" evidence="1">
    <location>
        <begin position="455"/>
        <end position="469"/>
    </location>
</feature>
<feature type="compositionally biased region" description="Acidic residues" evidence="1">
    <location>
        <begin position="107"/>
        <end position="137"/>
    </location>
</feature>
<feature type="compositionally biased region" description="Acidic residues" evidence="1">
    <location>
        <begin position="32"/>
        <end position="69"/>
    </location>
</feature>
<dbReference type="OrthoDB" id="1111734at2759"/>
<feature type="compositionally biased region" description="Basic and acidic residues" evidence="1">
    <location>
        <begin position="90"/>
        <end position="106"/>
    </location>
</feature>
<dbReference type="SUPFAM" id="SSF51905">
    <property type="entry name" value="FAD/NAD(P)-binding domain"/>
    <property type="match status" value="1"/>
</dbReference>
<feature type="region of interest" description="Disordered" evidence="1">
    <location>
        <begin position="1"/>
        <end position="186"/>
    </location>
</feature>
<reference evidence="3 4" key="1">
    <citation type="journal article" date="2015" name="Fungal Genet. Biol.">
        <title>Evolution of novel wood decay mechanisms in Agaricales revealed by the genome sequences of Fistulina hepatica and Cylindrobasidium torrendii.</title>
        <authorList>
            <person name="Floudas D."/>
            <person name="Held B.W."/>
            <person name="Riley R."/>
            <person name="Nagy L.G."/>
            <person name="Koehler G."/>
            <person name="Ransdell A.S."/>
            <person name="Younus H."/>
            <person name="Chow J."/>
            <person name="Chiniquy J."/>
            <person name="Lipzen A."/>
            <person name="Tritt A."/>
            <person name="Sun H."/>
            <person name="Haridas S."/>
            <person name="LaButti K."/>
            <person name="Ohm R.A."/>
            <person name="Kues U."/>
            <person name="Blanchette R.A."/>
            <person name="Grigoriev I.V."/>
            <person name="Minto R.E."/>
            <person name="Hibbett D.S."/>
        </authorList>
    </citation>
    <scope>NUCLEOTIDE SEQUENCE [LARGE SCALE GENOMIC DNA]</scope>
    <source>
        <strain evidence="3 4">FP15055 ss-10</strain>
    </source>
</reference>
<feature type="compositionally biased region" description="Low complexity" evidence="1">
    <location>
        <begin position="1"/>
        <end position="18"/>
    </location>
</feature>
<accession>A0A0D7B9C3</accession>
<protein>
    <recommendedName>
        <fullName evidence="2">Micro-fibrillar-associated protein 1 C-terminal domain-containing protein</fullName>
    </recommendedName>
</protein>
<dbReference type="Pfam" id="PF13450">
    <property type="entry name" value="NAD_binding_8"/>
    <property type="match status" value="1"/>
</dbReference>
<dbReference type="AlphaFoldDB" id="A0A0D7B9C3"/>
<organism evidence="3 4">
    <name type="scientific">Cylindrobasidium torrendii FP15055 ss-10</name>
    <dbReference type="NCBI Taxonomy" id="1314674"/>
    <lineage>
        <taxon>Eukaryota</taxon>
        <taxon>Fungi</taxon>
        <taxon>Dikarya</taxon>
        <taxon>Basidiomycota</taxon>
        <taxon>Agaricomycotina</taxon>
        <taxon>Agaricomycetes</taxon>
        <taxon>Agaricomycetidae</taxon>
        <taxon>Agaricales</taxon>
        <taxon>Marasmiineae</taxon>
        <taxon>Physalacriaceae</taxon>
        <taxon>Cylindrobasidium</taxon>
    </lineage>
</organism>
<evidence type="ECO:0000256" key="1">
    <source>
        <dbReference type="SAM" id="MobiDB-lite"/>
    </source>
</evidence>
<feature type="compositionally biased region" description="Basic and acidic residues" evidence="1">
    <location>
        <begin position="412"/>
        <end position="448"/>
    </location>
</feature>
<feature type="domain" description="Micro-fibrillar-associated protein 1 C-terminal" evidence="2">
    <location>
        <begin position="132"/>
        <end position="341"/>
    </location>
</feature>
<feature type="region of interest" description="Disordered" evidence="1">
    <location>
        <begin position="378"/>
        <end position="476"/>
    </location>
</feature>
<keyword evidence="4" id="KW-1185">Reference proteome</keyword>
<dbReference type="InterPro" id="IPR009730">
    <property type="entry name" value="MFAP1_C"/>
</dbReference>
<feature type="compositionally biased region" description="Basic and acidic residues" evidence="1">
    <location>
        <begin position="231"/>
        <end position="276"/>
    </location>
</feature>
<dbReference type="Gene3D" id="3.50.50.60">
    <property type="entry name" value="FAD/NAD(P)-binding domain"/>
    <property type="match status" value="1"/>
</dbReference>
<dbReference type="EMBL" id="KN880543">
    <property type="protein sequence ID" value="KIY66805.1"/>
    <property type="molecule type" value="Genomic_DNA"/>
</dbReference>
<sequence length="1014" mass="113800">MSTAPRKAAPRLAKPAARYWKGKAPKGVAAEVESDSEEEQEEGEEEQEGDVLIDDVEKGADEDEEDEDLPTGQTRAAPTKAINVALQDIDLSKETREKRDAAMKQEESEEESEEEEEAQGEEEEDDSSEEESSEEDEPAKPQFRPVFVSKRNRVTVSEKDEIAGNTEEAIAKREADAAERKKQSHDIAAETIRRELLEKEKEEEAPDVDDIDGLDAEAEFEAWKLRELGRIKRDKENETRREEEREEVERRRALPEAQRMKEDLERAQKLREEKPKGQQKFLQKYWHKGAFHQDEEILQRHDFTEATESTMDVSMLPKVMQVRNFGKRSRTKYTHLLDQDTSAANGGFGAAGAAPKPGSSSSGCFICGGPHLKKDCPQNTGEWNATKGRAGTGANNHETGGGSREWGAPRRQWRDEPEDEGGRDRGGWGGRDRDGGDRRPRYRDERSRSPRRRSRSPDRRREPRSPPRRREYRRRTVKVAIVGTGLAGLTAAYLLTKHADEDADVVFDVHVFDKTNTLGMDSSSISLPIPGEEDTWRIDVPMRSFQGGYYPQLIALYRKLGVAFVARDFTYSFSWLAGQAQSRSITADMIYNGANGAKGVDMPAKLLDAHNQSAFLFGKMFIWISSRVFFAFWVLQVACCYIRLVWLSIPFVRPKRIETMSYATWVNRTIPASALSRWTGFDRAWHDFTTAVLIPMFSGVCTAPEEEIRNHPVEELLDYIWLSLGTHHYLVKNGVRDVVQRLTTSIKNVHLSSPITSLEPDPANPELASIQCSTNSGFTTYSGFHHIIFATQSNRCVPLLKSYALALPADQALRRHAVLQQIACLDKFTYAAAIVVNHTDETLLPDDPRDHRELNFVTAPDGPAFVPPAVGGKQARCVPPSYTMTTQILPRPAGFPAHLPRVFQTTNPVVEPREGRILSVAYLERAVLNLDAKEALKGLYKRVPSRVPGWKAKERLGALQGAGKTRTGGPGIWMCGAYAYHGIPLLEGCVVSARLVVEQGVLRSEGISPREVPW</sequence>
<evidence type="ECO:0000259" key="2">
    <source>
        <dbReference type="Pfam" id="PF06991"/>
    </source>
</evidence>
<dbReference type="STRING" id="1314674.A0A0D7B9C3"/>
<dbReference type="PANTHER" id="PTHR15327">
    <property type="entry name" value="MICROFIBRIL-ASSOCIATED PROTEIN"/>
    <property type="match status" value="1"/>
</dbReference>
<dbReference type="Pfam" id="PF06991">
    <property type="entry name" value="MFAP1"/>
    <property type="match status" value="1"/>
</dbReference>
<evidence type="ECO:0000313" key="4">
    <source>
        <dbReference type="Proteomes" id="UP000054007"/>
    </source>
</evidence>
<feature type="compositionally biased region" description="Basic and acidic residues" evidence="1">
    <location>
        <begin position="169"/>
        <end position="186"/>
    </location>
</feature>
<evidence type="ECO:0000313" key="3">
    <source>
        <dbReference type="EMBL" id="KIY66805.1"/>
    </source>
</evidence>